<dbReference type="Pfam" id="PF16363">
    <property type="entry name" value="GDP_Man_Dehyd"/>
    <property type="match status" value="1"/>
</dbReference>
<protein>
    <submittedName>
        <fullName evidence="2">GDP-6-deoxy-D-mannose reductase</fullName>
        <ecNumber evidence="2">1.1.1.281</ecNumber>
    </submittedName>
</protein>
<proteinExistence type="predicted"/>
<evidence type="ECO:0000259" key="1">
    <source>
        <dbReference type="Pfam" id="PF16363"/>
    </source>
</evidence>
<accession>A0ABM9AFN5</accession>
<feature type="domain" description="NAD(P)-binding" evidence="1">
    <location>
        <begin position="5"/>
        <end position="301"/>
    </location>
</feature>
<dbReference type="Gene3D" id="3.90.25.10">
    <property type="entry name" value="UDP-galactose 4-epimerase, domain 1"/>
    <property type="match status" value="1"/>
</dbReference>
<gene>
    <name evidence="2" type="primary">rmd</name>
    <name evidence="2" type="ORF">SIN8267_02121</name>
</gene>
<dbReference type="GO" id="GO:0033705">
    <property type="term" value="F:GDP-4-dehydro-6-deoxy-D-mannose reductase activity"/>
    <property type="evidence" value="ECO:0007669"/>
    <property type="project" value="UniProtKB-EC"/>
</dbReference>
<dbReference type="EC" id="1.1.1.281" evidence="2"/>
<evidence type="ECO:0000313" key="2">
    <source>
        <dbReference type="EMBL" id="CAH0992006.1"/>
    </source>
</evidence>
<keyword evidence="3" id="KW-1185">Reference proteome</keyword>
<dbReference type="InterPro" id="IPR036291">
    <property type="entry name" value="NAD(P)-bd_dom_sf"/>
</dbReference>
<dbReference type="Proteomes" id="UP000838100">
    <property type="component" value="Unassembled WGS sequence"/>
</dbReference>
<reference evidence="2" key="1">
    <citation type="submission" date="2021-12" db="EMBL/GenBank/DDBJ databases">
        <authorList>
            <person name="Rodrigo-Torres L."/>
            <person name="Arahal R. D."/>
            <person name="Lucena T."/>
        </authorList>
    </citation>
    <scope>NUCLEOTIDE SEQUENCE</scope>
    <source>
        <strain evidence="2">CECT 8267</strain>
    </source>
</reference>
<dbReference type="PRINTS" id="PR01713">
    <property type="entry name" value="NUCEPIMERASE"/>
</dbReference>
<dbReference type="RefSeq" id="WP_237444704.1">
    <property type="nucleotide sequence ID" value="NZ_CAKLPX010000002.1"/>
</dbReference>
<organism evidence="2 3">
    <name type="scientific">Sinobacterium norvegicum</name>
    <dbReference type="NCBI Taxonomy" id="1641715"/>
    <lineage>
        <taxon>Bacteria</taxon>
        <taxon>Pseudomonadati</taxon>
        <taxon>Pseudomonadota</taxon>
        <taxon>Gammaproteobacteria</taxon>
        <taxon>Cellvibrionales</taxon>
        <taxon>Spongiibacteraceae</taxon>
        <taxon>Sinobacterium</taxon>
    </lineage>
</organism>
<dbReference type="PANTHER" id="PTHR43000">
    <property type="entry name" value="DTDP-D-GLUCOSE 4,6-DEHYDRATASE-RELATED"/>
    <property type="match status" value="1"/>
</dbReference>
<dbReference type="EMBL" id="CAKLPX010000002">
    <property type="protein sequence ID" value="CAH0992006.1"/>
    <property type="molecule type" value="Genomic_DNA"/>
</dbReference>
<name>A0ABM9AFN5_9GAMM</name>
<evidence type="ECO:0000313" key="3">
    <source>
        <dbReference type="Proteomes" id="UP000838100"/>
    </source>
</evidence>
<comment type="caution">
    <text evidence="2">The sequence shown here is derived from an EMBL/GenBank/DDBJ whole genome shotgun (WGS) entry which is preliminary data.</text>
</comment>
<keyword evidence="2" id="KW-0560">Oxidoreductase</keyword>
<dbReference type="Gene3D" id="3.40.50.720">
    <property type="entry name" value="NAD(P)-binding Rossmann-like Domain"/>
    <property type="match status" value="1"/>
</dbReference>
<dbReference type="InterPro" id="IPR016040">
    <property type="entry name" value="NAD(P)-bd_dom"/>
</dbReference>
<sequence length="312" mass="34390">MKHVLLTGAGGFVGKVLKRYLIEAGFKVTGTTHLPPSEHETDLIQLDIRNSHDVSAAVQQCKPTHVVHLAAVTHVPTSFDDPQRTWQTNVMGTLNLLEAVKSSAPNAFVLFVSSSEVYGASFKSGDPLQENARCQPMNPYAASKLAAELLMHQFFKQGHCGAIARPFNHIGPGQSADFVTGSFAKQIANIEHNTQETTIKVGNLDAYRDFLDVRDVCHAYIALLKHCKKIEHQKVFNIASGKPVKIADVLSTLLSHSSAKITIEQDPSRLRPSDIPIAAGDCREIERVTGWKPLHTIDNTLMSLLNDWRSRR</sequence>
<dbReference type="SUPFAM" id="SSF51735">
    <property type="entry name" value="NAD(P)-binding Rossmann-fold domains"/>
    <property type="match status" value="1"/>
</dbReference>